<feature type="domain" description="C1q" evidence="4">
    <location>
        <begin position="91"/>
        <end position="225"/>
    </location>
</feature>
<dbReference type="Pfam" id="PF00386">
    <property type="entry name" value="C1q"/>
    <property type="match status" value="1"/>
</dbReference>
<protein>
    <recommendedName>
        <fullName evidence="4">C1q domain-containing protein</fullName>
    </recommendedName>
</protein>
<dbReference type="InterPro" id="IPR050822">
    <property type="entry name" value="Cerebellin_Synaptic_Org"/>
</dbReference>
<dbReference type="InterPro" id="IPR008983">
    <property type="entry name" value="Tumour_necrosis_fac-like_dom"/>
</dbReference>
<keyword evidence="3" id="KW-0732">Signal</keyword>
<dbReference type="Ensembl" id="ENSLBET00000003196.1">
    <property type="protein sequence ID" value="ENSLBEP00000003032.1"/>
    <property type="gene ID" value="ENSLBEG00000002375.1"/>
</dbReference>
<dbReference type="SUPFAM" id="SSF49842">
    <property type="entry name" value="TNF-like"/>
    <property type="match status" value="1"/>
</dbReference>
<comment type="subcellular location">
    <subcellularLocation>
        <location evidence="1">Secreted</location>
    </subcellularLocation>
</comment>
<organism evidence="5 6">
    <name type="scientific">Labrus bergylta</name>
    <name type="common">ballan wrasse</name>
    <dbReference type="NCBI Taxonomy" id="56723"/>
    <lineage>
        <taxon>Eukaryota</taxon>
        <taxon>Metazoa</taxon>
        <taxon>Chordata</taxon>
        <taxon>Craniata</taxon>
        <taxon>Vertebrata</taxon>
        <taxon>Euteleostomi</taxon>
        <taxon>Actinopterygii</taxon>
        <taxon>Neopterygii</taxon>
        <taxon>Teleostei</taxon>
        <taxon>Neoteleostei</taxon>
        <taxon>Acanthomorphata</taxon>
        <taxon>Eupercaria</taxon>
        <taxon>Labriformes</taxon>
        <taxon>Labridae</taxon>
        <taxon>Labrus</taxon>
    </lineage>
</organism>
<name>A0A3Q3E6X0_9LABR</name>
<reference evidence="5" key="1">
    <citation type="submission" date="2025-08" db="UniProtKB">
        <authorList>
            <consortium name="Ensembl"/>
        </authorList>
    </citation>
    <scope>IDENTIFICATION</scope>
</reference>
<reference evidence="5" key="2">
    <citation type="submission" date="2025-09" db="UniProtKB">
        <authorList>
            <consortium name="Ensembl"/>
        </authorList>
    </citation>
    <scope>IDENTIFICATION</scope>
</reference>
<dbReference type="PROSITE" id="PS50871">
    <property type="entry name" value="C1Q"/>
    <property type="match status" value="1"/>
</dbReference>
<proteinExistence type="predicted"/>
<dbReference type="AlphaFoldDB" id="A0A3Q3E6X0"/>
<dbReference type="PANTHER" id="PTHR22923:SF102">
    <property type="entry name" value="CEREBELLIN 13-RELATED"/>
    <property type="match status" value="1"/>
</dbReference>
<evidence type="ECO:0000256" key="3">
    <source>
        <dbReference type="ARBA" id="ARBA00022729"/>
    </source>
</evidence>
<evidence type="ECO:0000313" key="6">
    <source>
        <dbReference type="Proteomes" id="UP000261660"/>
    </source>
</evidence>
<sequence>MELILFSYCIISLDSKRVIEIYKSQQNISPAARGIKSVRIIFLSNMLWFLLLFCGLSLAEEGVNDPETQSCFPDPGPREPGRRELCQGIVLHRKNQGDTGGGDRAIGPYNTDVTLIYRKVIANIGNAYNAATGIFTAPVPGVYYFTFFCHAGGEYEVKLFLFKNGEKIVVIQDHSSNSDTADDGGNAVFLQLQQRDQVYVRMPANSHVWGGDYVTTFSGSLVTQM</sequence>
<dbReference type="Proteomes" id="UP000261660">
    <property type="component" value="Unplaced"/>
</dbReference>
<accession>A0A3Q3E6X0</accession>
<dbReference type="GeneTree" id="ENSGT00940000163520"/>
<dbReference type="FunCoup" id="A0A3Q3E6X0">
    <property type="interactions" value="10"/>
</dbReference>
<dbReference type="InterPro" id="IPR001073">
    <property type="entry name" value="C1q_dom"/>
</dbReference>
<dbReference type="GO" id="GO:0005576">
    <property type="term" value="C:extracellular region"/>
    <property type="evidence" value="ECO:0007669"/>
    <property type="project" value="UniProtKB-SubCell"/>
</dbReference>
<evidence type="ECO:0000256" key="2">
    <source>
        <dbReference type="ARBA" id="ARBA00022525"/>
    </source>
</evidence>
<evidence type="ECO:0000256" key="1">
    <source>
        <dbReference type="ARBA" id="ARBA00004613"/>
    </source>
</evidence>
<evidence type="ECO:0000313" key="5">
    <source>
        <dbReference type="Ensembl" id="ENSLBEP00000003032.1"/>
    </source>
</evidence>
<keyword evidence="2" id="KW-0964">Secreted</keyword>
<evidence type="ECO:0000259" key="4">
    <source>
        <dbReference type="PROSITE" id="PS50871"/>
    </source>
</evidence>
<keyword evidence="6" id="KW-1185">Reference proteome</keyword>
<dbReference type="PANTHER" id="PTHR22923">
    <property type="entry name" value="CEREBELLIN-RELATED"/>
    <property type="match status" value="1"/>
</dbReference>
<dbReference type="InParanoid" id="A0A3Q3E6X0"/>
<dbReference type="PRINTS" id="PR00007">
    <property type="entry name" value="COMPLEMNTC1Q"/>
</dbReference>
<dbReference type="SMART" id="SM00110">
    <property type="entry name" value="C1Q"/>
    <property type="match status" value="1"/>
</dbReference>
<dbReference type="Gene3D" id="2.60.120.40">
    <property type="match status" value="1"/>
</dbReference>